<comment type="subcellular location">
    <subcellularLocation>
        <location evidence="1">Cell envelope</location>
    </subcellularLocation>
</comment>
<keyword evidence="3" id="KW-0813">Transport</keyword>
<evidence type="ECO:0000256" key="2">
    <source>
        <dbReference type="ARBA" id="ARBA00005695"/>
    </source>
</evidence>
<evidence type="ECO:0000313" key="7">
    <source>
        <dbReference type="Proteomes" id="UP000503011"/>
    </source>
</evidence>
<dbReference type="Gene3D" id="3.10.105.10">
    <property type="entry name" value="Dipeptide-binding Protein, Domain 3"/>
    <property type="match status" value="1"/>
</dbReference>
<dbReference type="InterPro" id="IPR000914">
    <property type="entry name" value="SBP_5_dom"/>
</dbReference>
<dbReference type="GO" id="GO:1904680">
    <property type="term" value="F:peptide transmembrane transporter activity"/>
    <property type="evidence" value="ECO:0007669"/>
    <property type="project" value="TreeGrafter"/>
</dbReference>
<dbReference type="PANTHER" id="PTHR30290">
    <property type="entry name" value="PERIPLASMIC BINDING COMPONENT OF ABC TRANSPORTER"/>
    <property type="match status" value="1"/>
</dbReference>
<dbReference type="PROSITE" id="PS51257">
    <property type="entry name" value="PROKAR_LIPOPROTEIN"/>
    <property type="match status" value="1"/>
</dbReference>
<dbReference type="GO" id="GO:0015833">
    <property type="term" value="P:peptide transport"/>
    <property type="evidence" value="ECO:0007669"/>
    <property type="project" value="TreeGrafter"/>
</dbReference>
<dbReference type="AlphaFoldDB" id="A0A6F8YCG3"/>
<accession>A0A6F8YCG3</accession>
<dbReference type="Proteomes" id="UP000503011">
    <property type="component" value="Chromosome"/>
</dbReference>
<name>A0A6F8YCG3_9ACTN</name>
<dbReference type="SUPFAM" id="SSF53850">
    <property type="entry name" value="Periplasmic binding protein-like II"/>
    <property type="match status" value="1"/>
</dbReference>
<comment type="similarity">
    <text evidence="2">Belongs to the bacterial solute-binding protein 5 family.</text>
</comment>
<protein>
    <recommendedName>
        <fullName evidence="5">Solute-binding protein family 5 domain-containing protein</fullName>
    </recommendedName>
</protein>
<gene>
    <name evidence="6" type="ORF">Psuf_011050</name>
</gene>
<evidence type="ECO:0000256" key="3">
    <source>
        <dbReference type="ARBA" id="ARBA00022448"/>
    </source>
</evidence>
<keyword evidence="7" id="KW-1185">Reference proteome</keyword>
<dbReference type="GO" id="GO:0030313">
    <property type="term" value="C:cell envelope"/>
    <property type="evidence" value="ECO:0007669"/>
    <property type="project" value="UniProtKB-SubCell"/>
</dbReference>
<evidence type="ECO:0000259" key="5">
    <source>
        <dbReference type="Pfam" id="PF00496"/>
    </source>
</evidence>
<dbReference type="Pfam" id="PF00496">
    <property type="entry name" value="SBP_bac_5"/>
    <property type="match status" value="1"/>
</dbReference>
<proteinExistence type="inferred from homology"/>
<dbReference type="GO" id="GO:0043190">
    <property type="term" value="C:ATP-binding cassette (ABC) transporter complex"/>
    <property type="evidence" value="ECO:0007669"/>
    <property type="project" value="InterPro"/>
</dbReference>
<reference evidence="6 7" key="2">
    <citation type="submission" date="2020-03" db="EMBL/GenBank/DDBJ databases">
        <authorList>
            <person name="Ichikawa N."/>
            <person name="Kimura A."/>
            <person name="Kitahashi Y."/>
            <person name="Uohara A."/>
        </authorList>
    </citation>
    <scope>NUCLEOTIDE SEQUENCE [LARGE SCALE GENOMIC DNA]</scope>
    <source>
        <strain evidence="6 7">NBRC 105367</strain>
    </source>
</reference>
<dbReference type="PANTHER" id="PTHR30290:SF10">
    <property type="entry name" value="PERIPLASMIC OLIGOPEPTIDE-BINDING PROTEIN-RELATED"/>
    <property type="match status" value="1"/>
</dbReference>
<organism evidence="6 7">
    <name type="scientific">Phytohabitans suffuscus</name>
    <dbReference type="NCBI Taxonomy" id="624315"/>
    <lineage>
        <taxon>Bacteria</taxon>
        <taxon>Bacillati</taxon>
        <taxon>Actinomycetota</taxon>
        <taxon>Actinomycetes</taxon>
        <taxon>Micromonosporales</taxon>
        <taxon>Micromonosporaceae</taxon>
    </lineage>
</organism>
<dbReference type="KEGG" id="psuu:Psuf_011050"/>
<dbReference type="InterPro" id="IPR039424">
    <property type="entry name" value="SBP_5"/>
</dbReference>
<feature type="domain" description="Solute-binding protein family 5" evidence="5">
    <location>
        <begin position="105"/>
        <end position="435"/>
    </location>
</feature>
<dbReference type="InterPro" id="IPR030678">
    <property type="entry name" value="Peptide/Ni-bd"/>
</dbReference>
<dbReference type="Gene3D" id="3.40.190.10">
    <property type="entry name" value="Periplasmic binding protein-like II"/>
    <property type="match status" value="1"/>
</dbReference>
<dbReference type="PIRSF" id="PIRSF002741">
    <property type="entry name" value="MppA"/>
    <property type="match status" value="1"/>
</dbReference>
<dbReference type="GO" id="GO:0042597">
    <property type="term" value="C:periplasmic space"/>
    <property type="evidence" value="ECO:0007669"/>
    <property type="project" value="UniProtKB-ARBA"/>
</dbReference>
<sequence>MPTRLGRRGVRLGAFAVGLTLLIGACGGGGSEDGSDGEALAQHTSQEALAAMVQADGAPSTPTGTLRVGSWITNNSFDPVAVTLHQGSNMLAEYDPLFQIDKDYKPVPWLVAKWEEPTASSVRLTLREDVVFHDGAKFDAAAVKANLERAAATTTSPNANMYSPIKSVTAESEFVALVEFTRPYPNFYYNMATPAGMMVSPAAIAEKRDLTRQPAGSGGWIFQPGEFAEGTKQVYTANDRYWNKDAVRVQRVEVNIIADPTARLNAFTSGQVDLINYVPDANKALVDIPGSRVFSDLTITTSVIIMDRAGKVVPALADQRVREAIGLLIDRDGFNVAVLGRSGFPAGGFSSPSRPWYNEALNDRALDVQRAKQLLTEAGYPDGFSFDFPSTTSIAPGVVAVQQMLAVGGINAKIVDLPPSEYTAAQRKGAYPVSYLIPTAVDIDQWWTRSVSNKGPYNPFKLTDLQDLESRYEQGLAESAEQRAPVLKELQAEVIKRGVIFPLSLRSRIAAASDKVAATQQPFLAPEDWGLRPHYLWLK</sequence>
<evidence type="ECO:0000313" key="6">
    <source>
        <dbReference type="EMBL" id="BCB83792.1"/>
    </source>
</evidence>
<keyword evidence="4" id="KW-0732">Signal</keyword>
<dbReference type="EMBL" id="AP022871">
    <property type="protein sequence ID" value="BCB83792.1"/>
    <property type="molecule type" value="Genomic_DNA"/>
</dbReference>
<evidence type="ECO:0000256" key="4">
    <source>
        <dbReference type="ARBA" id="ARBA00022729"/>
    </source>
</evidence>
<evidence type="ECO:0000256" key="1">
    <source>
        <dbReference type="ARBA" id="ARBA00004196"/>
    </source>
</evidence>
<dbReference type="RefSeq" id="WP_173154499.1">
    <property type="nucleotide sequence ID" value="NZ_AP022871.1"/>
</dbReference>
<reference evidence="6 7" key="1">
    <citation type="submission" date="2020-03" db="EMBL/GenBank/DDBJ databases">
        <title>Whole genome shotgun sequence of Phytohabitans suffuscus NBRC 105367.</title>
        <authorList>
            <person name="Komaki H."/>
            <person name="Tamura T."/>
        </authorList>
    </citation>
    <scope>NUCLEOTIDE SEQUENCE [LARGE SCALE GENOMIC DNA]</scope>
    <source>
        <strain evidence="6 7">NBRC 105367</strain>
    </source>
</reference>